<protein>
    <submittedName>
        <fullName evidence="1">Uncharacterized protein</fullName>
    </submittedName>
</protein>
<sequence>MAWVECRGSNRLSKAGIGQCSRPFRGTR</sequence>
<accession>A0A0E9U4P3</accession>
<organism evidence="1">
    <name type="scientific">Anguilla anguilla</name>
    <name type="common">European freshwater eel</name>
    <name type="synonym">Muraena anguilla</name>
    <dbReference type="NCBI Taxonomy" id="7936"/>
    <lineage>
        <taxon>Eukaryota</taxon>
        <taxon>Metazoa</taxon>
        <taxon>Chordata</taxon>
        <taxon>Craniata</taxon>
        <taxon>Vertebrata</taxon>
        <taxon>Euteleostomi</taxon>
        <taxon>Actinopterygii</taxon>
        <taxon>Neopterygii</taxon>
        <taxon>Teleostei</taxon>
        <taxon>Anguilliformes</taxon>
        <taxon>Anguillidae</taxon>
        <taxon>Anguilla</taxon>
    </lineage>
</organism>
<reference evidence="1" key="1">
    <citation type="submission" date="2014-11" db="EMBL/GenBank/DDBJ databases">
        <authorList>
            <person name="Amaro Gonzalez C."/>
        </authorList>
    </citation>
    <scope>NUCLEOTIDE SEQUENCE</scope>
</reference>
<reference evidence="1" key="2">
    <citation type="journal article" date="2015" name="Fish Shellfish Immunol.">
        <title>Early steps in the European eel (Anguilla anguilla)-Vibrio vulnificus interaction in the gills: Role of the RtxA13 toxin.</title>
        <authorList>
            <person name="Callol A."/>
            <person name="Pajuelo D."/>
            <person name="Ebbesson L."/>
            <person name="Teles M."/>
            <person name="MacKenzie S."/>
            <person name="Amaro C."/>
        </authorList>
    </citation>
    <scope>NUCLEOTIDE SEQUENCE</scope>
</reference>
<dbReference type="EMBL" id="GBXM01047811">
    <property type="protein sequence ID" value="JAH60766.1"/>
    <property type="molecule type" value="Transcribed_RNA"/>
</dbReference>
<dbReference type="AlphaFoldDB" id="A0A0E9U4P3"/>
<proteinExistence type="predicted"/>
<name>A0A0E9U4P3_ANGAN</name>
<evidence type="ECO:0000313" key="1">
    <source>
        <dbReference type="EMBL" id="JAH60766.1"/>
    </source>
</evidence>